<dbReference type="SMART" id="SM00849">
    <property type="entry name" value="Lactamase_B"/>
    <property type="match status" value="1"/>
</dbReference>
<evidence type="ECO:0000256" key="6">
    <source>
        <dbReference type="ARBA" id="ARBA00022833"/>
    </source>
</evidence>
<dbReference type="Gene3D" id="3.40.50.10710">
    <property type="entry name" value="Metallo-hydrolase/oxidoreductase"/>
    <property type="match status" value="1"/>
</dbReference>
<dbReference type="InterPro" id="IPR030854">
    <property type="entry name" value="RNase_J_bac"/>
</dbReference>
<evidence type="ECO:0000256" key="3">
    <source>
        <dbReference type="ARBA" id="ARBA00022723"/>
    </source>
</evidence>
<keyword evidence="8 9" id="KW-0694">RNA-binding</keyword>
<dbReference type="PANTHER" id="PTHR43694:SF1">
    <property type="entry name" value="RIBONUCLEASE J"/>
    <property type="match status" value="1"/>
</dbReference>
<feature type="compositionally biased region" description="Basic residues" evidence="10">
    <location>
        <begin position="1"/>
        <end position="11"/>
    </location>
</feature>
<dbReference type="PANTHER" id="PTHR43694">
    <property type="entry name" value="RIBONUCLEASE J"/>
    <property type="match status" value="1"/>
</dbReference>
<dbReference type="PIRSF" id="PIRSF004803">
    <property type="entry name" value="RnjA"/>
    <property type="match status" value="1"/>
</dbReference>
<organism evidence="12 13">
    <name type="scientific">Gordonia pseudamarae</name>
    <dbReference type="NCBI Taxonomy" id="2831662"/>
    <lineage>
        <taxon>Bacteria</taxon>
        <taxon>Bacillati</taxon>
        <taxon>Actinomycetota</taxon>
        <taxon>Actinomycetes</taxon>
        <taxon>Mycobacteriales</taxon>
        <taxon>Gordoniaceae</taxon>
        <taxon>Gordonia</taxon>
    </lineage>
</organism>
<keyword evidence="7 9" id="KW-0269">Exonuclease</keyword>
<dbReference type="InterPro" id="IPR055132">
    <property type="entry name" value="RNase_J_b_CASP"/>
</dbReference>
<protein>
    <recommendedName>
        <fullName evidence="9">Ribonuclease J</fullName>
        <shortName evidence="9">RNase J</shortName>
        <ecNumber evidence="9">3.1.-.-</ecNumber>
    </recommendedName>
</protein>
<evidence type="ECO:0000256" key="7">
    <source>
        <dbReference type="ARBA" id="ARBA00022839"/>
    </source>
</evidence>
<keyword evidence="3" id="KW-0479">Metal-binding</keyword>
<feature type="domain" description="Metallo-beta-lactamase" evidence="11">
    <location>
        <begin position="97"/>
        <end position="290"/>
    </location>
</feature>
<dbReference type="EC" id="3.1.-.-" evidence="9"/>
<keyword evidence="5 9" id="KW-0378">Hydrolase</keyword>
<evidence type="ECO:0000313" key="13">
    <source>
        <dbReference type="Proteomes" id="UP001059836"/>
    </source>
</evidence>
<dbReference type="SUPFAM" id="SSF56281">
    <property type="entry name" value="Metallo-hydrolase/oxidoreductase"/>
    <property type="match status" value="1"/>
</dbReference>
<dbReference type="Pfam" id="PF17770">
    <property type="entry name" value="RNase_J_C"/>
    <property type="match status" value="1"/>
</dbReference>
<evidence type="ECO:0000259" key="11">
    <source>
        <dbReference type="SMART" id="SM00849"/>
    </source>
</evidence>
<dbReference type="HAMAP" id="MF_01491">
    <property type="entry name" value="RNase_J_bact"/>
    <property type="match status" value="1"/>
</dbReference>
<dbReference type="InterPro" id="IPR001279">
    <property type="entry name" value="Metallo-B-lactamas"/>
</dbReference>
<evidence type="ECO:0000256" key="8">
    <source>
        <dbReference type="ARBA" id="ARBA00022884"/>
    </source>
</evidence>
<dbReference type="Pfam" id="PF07521">
    <property type="entry name" value="RMMBL"/>
    <property type="match status" value="1"/>
</dbReference>
<evidence type="ECO:0000256" key="4">
    <source>
        <dbReference type="ARBA" id="ARBA00022759"/>
    </source>
</evidence>
<feature type="region of interest" description="Disordered" evidence="10">
    <location>
        <begin position="1"/>
        <end position="83"/>
    </location>
</feature>
<keyword evidence="4 9" id="KW-0255">Endonuclease</keyword>
<evidence type="ECO:0000256" key="9">
    <source>
        <dbReference type="HAMAP-Rule" id="MF_01491"/>
    </source>
</evidence>
<reference evidence="12" key="1">
    <citation type="journal article" date="2021" name="Nat. Microbiol.">
        <title>Cocultivation of an ultrasmall environmental parasitic bacterium with lytic ability against bacteria associated with wastewater foams.</title>
        <authorList>
            <person name="Batinovic S."/>
            <person name="Rose J.J.A."/>
            <person name="Ratcliffe J."/>
            <person name="Seviour R.J."/>
            <person name="Petrovski S."/>
        </authorList>
    </citation>
    <scope>NUCLEOTIDE SEQUENCE</scope>
    <source>
        <strain evidence="12">CON9</strain>
    </source>
</reference>
<keyword evidence="6" id="KW-0862">Zinc</keyword>
<keyword evidence="13" id="KW-1185">Reference proteome</keyword>
<dbReference type="EMBL" id="CP045809">
    <property type="protein sequence ID" value="QHN35097.1"/>
    <property type="molecule type" value="Genomic_DNA"/>
</dbReference>
<dbReference type="Proteomes" id="UP001059836">
    <property type="component" value="Chromosome"/>
</dbReference>
<gene>
    <name evidence="9" type="primary">rnj</name>
    <name evidence="12" type="ORF">GII31_09505</name>
</gene>
<dbReference type="InterPro" id="IPR042173">
    <property type="entry name" value="RNase_J_2"/>
</dbReference>
<dbReference type="InterPro" id="IPR004613">
    <property type="entry name" value="RNase_J"/>
</dbReference>
<comment type="subcellular location">
    <subcellularLocation>
        <location evidence="9">Cytoplasm</location>
    </subcellularLocation>
</comment>
<feature type="compositionally biased region" description="Low complexity" evidence="10">
    <location>
        <begin position="54"/>
        <end position="71"/>
    </location>
</feature>
<dbReference type="InterPro" id="IPR041636">
    <property type="entry name" value="RNase_J_C"/>
</dbReference>
<evidence type="ECO:0000313" key="12">
    <source>
        <dbReference type="EMBL" id="QHN35097.1"/>
    </source>
</evidence>
<evidence type="ECO:0000256" key="10">
    <source>
        <dbReference type="SAM" id="MobiDB-lite"/>
    </source>
</evidence>
<dbReference type="PROSITE" id="PS01292">
    <property type="entry name" value="UPF0036"/>
    <property type="match status" value="1"/>
</dbReference>
<dbReference type="NCBIfam" id="TIGR00649">
    <property type="entry name" value="MG423"/>
    <property type="match status" value="1"/>
</dbReference>
<keyword evidence="1 9" id="KW-0963">Cytoplasm</keyword>
<dbReference type="Pfam" id="PF22505">
    <property type="entry name" value="RNase_J_b_CASP"/>
    <property type="match status" value="1"/>
</dbReference>
<dbReference type="Gene3D" id="3.10.20.580">
    <property type="match status" value="1"/>
</dbReference>
<accession>A0ABX6IGX3</accession>
<comment type="similarity">
    <text evidence="9">Belongs to the metallo-beta-lactamase superfamily. RNA-metabolizing metallo-beta-lactamase-like family. Bacterial RNase J subfamily.</text>
</comment>
<feature type="binding site" evidence="9">
    <location>
        <begin position="440"/>
        <end position="444"/>
    </location>
    <ligand>
        <name>substrate</name>
    </ligand>
</feature>
<sequence length="631" mass="67605">MTTPPRRRRSASRQAGPPSPGSVAENTTRAARQEADPQPPESGAGGHGRHERGSGAQPQAQTQSQTTQTAPDRMGPPPKLRRGGLRVVALGGIGEVGRNMTVFEYDGRLLIVDCGVLFPEDAQPGVDLILPDFRYIEDRIDDVEAVILTHGHEDHIGAVPFLLRLRGDIPVVGSTFTLALLEAKCREHRQRPTLVRVTEGERTQHGPFDCEYFAVNHSIPDAIAVAIRTEAGLTLHTGDIKLDQLPLDGRLTDLAGFSRLGDEGVDLFLVDSTNAEVPGFVTPERQIGGVLDQVIGKARQRVIVASFASHVHRIQQIIDVAHAHNRRVTFVGRSMVRNMQIAQDLGYLSVPDGVVVDIDTAATLPDHRVVLISTGSQGEPLSALSRMARGEHRQINIRADDLVVLASSLIPGNENSVFAVVNGLAKRGATVITQQSAKVHVSGHASAGELLYLYNAVRPSNVMPVHGEWRHLRANGDLAIATGVAPGRVALAEDGVVVDLVDGQATITGRVPVGYVYVDGLSVGDVGESTLSERLVLGEGGFIAITVAVDPETGRAVSPPEISGRGFSDDPAALKDAADLVGKALDTLYAEGVTDTHRIAQTIRRTVGRWVSEKYRRRPMIVPTVLAVRGN</sequence>
<comment type="function">
    <text evidence="9">An RNase that has 5'-3' exonuclease and possibly endonuclease activity. Involved in maturation of rRNA and in some organisms also mRNA maturation and/or decay.</text>
</comment>
<name>A0ABX6IGX3_9ACTN</name>
<evidence type="ECO:0000256" key="5">
    <source>
        <dbReference type="ARBA" id="ARBA00022801"/>
    </source>
</evidence>
<keyword evidence="2 9" id="KW-0540">Nuclease</keyword>
<dbReference type="InterPro" id="IPR036866">
    <property type="entry name" value="RibonucZ/Hydroxyglut_hydro"/>
</dbReference>
<evidence type="ECO:0000256" key="2">
    <source>
        <dbReference type="ARBA" id="ARBA00022722"/>
    </source>
</evidence>
<dbReference type="RefSeq" id="WP_287383545.1">
    <property type="nucleotide sequence ID" value="NZ_CP045806.1"/>
</dbReference>
<comment type="subunit">
    <text evidence="9">Homodimer, may be a subunit of the RNA degradosome.</text>
</comment>
<dbReference type="InterPro" id="IPR011108">
    <property type="entry name" value="RMMBL"/>
</dbReference>
<keyword evidence="9" id="KW-0698">rRNA processing</keyword>
<dbReference type="InterPro" id="IPR001587">
    <property type="entry name" value="RNase_J_CS"/>
</dbReference>
<dbReference type="Gene3D" id="3.60.15.10">
    <property type="entry name" value="Ribonuclease Z/Hydroxyacylglutathione hydrolase-like"/>
    <property type="match status" value="1"/>
</dbReference>
<proteinExistence type="inferred from homology"/>
<evidence type="ECO:0000256" key="1">
    <source>
        <dbReference type="ARBA" id="ARBA00022490"/>
    </source>
</evidence>
<dbReference type="CDD" id="cd07714">
    <property type="entry name" value="RNaseJ_MBL-fold"/>
    <property type="match status" value="1"/>
</dbReference>
<dbReference type="Pfam" id="PF00753">
    <property type="entry name" value="Lactamase_B"/>
    <property type="match status" value="1"/>
</dbReference>